<dbReference type="NCBIfam" id="TIGR01796">
    <property type="entry name" value="CM_mono_aroH"/>
    <property type="match status" value="1"/>
</dbReference>
<dbReference type="EMBL" id="CGIH01000038">
    <property type="protein sequence ID" value="CFX93222.1"/>
    <property type="molecule type" value="Genomic_DNA"/>
</dbReference>
<dbReference type="GO" id="GO:0046417">
    <property type="term" value="P:chorismate metabolic process"/>
    <property type="evidence" value="ECO:0007669"/>
    <property type="project" value="TreeGrafter"/>
</dbReference>
<dbReference type="InterPro" id="IPR008243">
    <property type="entry name" value="Chorismate_mutase_AroH"/>
</dbReference>
<dbReference type="STRING" id="690567.2233"/>
<protein>
    <recommendedName>
        <fullName evidence="1 3">chorismate mutase</fullName>
        <ecNumber evidence="1 3">5.4.99.5</ecNumber>
    </recommendedName>
</protein>
<name>A0A0E4C9B5_9FIRM</name>
<dbReference type="Pfam" id="PF07736">
    <property type="entry name" value="CM_1"/>
    <property type="match status" value="1"/>
</dbReference>
<evidence type="ECO:0000313" key="4">
    <source>
        <dbReference type="EMBL" id="CFX93222.1"/>
    </source>
</evidence>
<evidence type="ECO:0000313" key="5">
    <source>
        <dbReference type="Proteomes" id="UP000045545"/>
    </source>
</evidence>
<evidence type="ECO:0000256" key="3">
    <source>
        <dbReference type="PROSITE-ProRule" id="PRU00514"/>
    </source>
</evidence>
<feature type="binding site" evidence="2">
    <location>
        <position position="89"/>
    </location>
    <ligand>
        <name>prephenate</name>
        <dbReference type="ChEBI" id="CHEBI:29934"/>
    </ligand>
</feature>
<dbReference type="Proteomes" id="UP000045545">
    <property type="component" value="Unassembled WGS sequence"/>
</dbReference>
<dbReference type="GO" id="GO:0008652">
    <property type="term" value="P:amino acid biosynthetic process"/>
    <property type="evidence" value="ECO:0007669"/>
    <property type="project" value="UniProtKB-UniRule"/>
</dbReference>
<dbReference type="InterPro" id="IPR035959">
    <property type="entry name" value="RutC-like_sf"/>
</dbReference>
<keyword evidence="2 3" id="KW-0028">Amino-acid biosynthesis</keyword>
<proteinExistence type="predicted"/>
<dbReference type="GO" id="GO:0009073">
    <property type="term" value="P:aromatic amino acid family biosynthetic process"/>
    <property type="evidence" value="ECO:0007669"/>
    <property type="project" value="UniProtKB-UniRule"/>
</dbReference>
<reference evidence="4 5" key="1">
    <citation type="submission" date="2015-03" db="EMBL/GenBank/DDBJ databases">
        <authorList>
            <person name="Murphy D."/>
        </authorList>
    </citation>
    <scope>NUCLEOTIDE SEQUENCE [LARGE SCALE GENOMIC DNA]</scope>
    <source>
        <strain evidence="4 5">OL-4</strain>
    </source>
</reference>
<dbReference type="Gene3D" id="3.30.1330.40">
    <property type="entry name" value="RutC-like"/>
    <property type="match status" value="1"/>
</dbReference>
<dbReference type="AlphaFoldDB" id="A0A0E4C9B5"/>
<sequence>MWTRGIRGATTIIEDKPAEVVAATRELLESLWRENNFEPEDISSILFTVTSDIRSAFPAEVARQMGWELVPLLCFQEIEVEGSIPLCIRVLITINTDKRQDEIRHVYLREAMQLRPDLVKRNQN</sequence>
<feature type="binding site" evidence="2">
    <location>
        <position position="107"/>
    </location>
    <ligand>
        <name>prephenate</name>
        <dbReference type="ChEBI" id="CHEBI:29934"/>
    </ligand>
</feature>
<comment type="catalytic activity">
    <reaction evidence="3">
        <text>chorismate = prephenate</text>
        <dbReference type="Rhea" id="RHEA:13897"/>
        <dbReference type="ChEBI" id="CHEBI:29748"/>
        <dbReference type="ChEBI" id="CHEBI:29934"/>
        <dbReference type="EC" id="5.4.99.5"/>
    </reaction>
</comment>
<keyword evidence="2 3" id="KW-0057">Aromatic amino acid biosynthesis</keyword>
<keyword evidence="5" id="KW-1185">Reference proteome</keyword>
<dbReference type="PANTHER" id="PTHR21164:SF0">
    <property type="entry name" value="CHORISMATE MUTASE AROH"/>
    <property type="match status" value="1"/>
</dbReference>
<dbReference type="SUPFAM" id="SSF55298">
    <property type="entry name" value="YjgF-like"/>
    <property type="match status" value="1"/>
</dbReference>
<dbReference type="PIRSF" id="PIRSF005965">
    <property type="entry name" value="Chor_mut_AroH"/>
    <property type="match status" value="1"/>
</dbReference>
<evidence type="ECO:0000256" key="2">
    <source>
        <dbReference type="PIRSR" id="PIRSR005965-1"/>
    </source>
</evidence>
<dbReference type="CDD" id="cd02185">
    <property type="entry name" value="AroH"/>
    <property type="match status" value="1"/>
</dbReference>
<dbReference type="PROSITE" id="PS51167">
    <property type="entry name" value="CHORISMATE_MUT_1"/>
    <property type="match status" value="1"/>
</dbReference>
<dbReference type="EC" id="5.4.99.5" evidence="1 3"/>
<evidence type="ECO:0000256" key="1">
    <source>
        <dbReference type="NCBIfam" id="TIGR01796"/>
    </source>
</evidence>
<dbReference type="GO" id="GO:0004106">
    <property type="term" value="F:chorismate mutase activity"/>
    <property type="evidence" value="ECO:0007669"/>
    <property type="project" value="UniProtKB-UniRule"/>
</dbReference>
<dbReference type="UniPathway" id="UPA00120">
    <property type="reaction ID" value="UER00203"/>
</dbReference>
<keyword evidence="3" id="KW-0413">Isomerase</keyword>
<gene>
    <name evidence="4" type="ORF">2233</name>
</gene>
<dbReference type="RefSeq" id="WP_046498897.1">
    <property type="nucleotide sequence ID" value="NZ_CGIH01000038.1"/>
</dbReference>
<organism evidence="4 5">
    <name type="scientific">Syntrophomonas zehnderi OL-4</name>
    <dbReference type="NCBI Taxonomy" id="690567"/>
    <lineage>
        <taxon>Bacteria</taxon>
        <taxon>Bacillati</taxon>
        <taxon>Bacillota</taxon>
        <taxon>Clostridia</taxon>
        <taxon>Eubacteriales</taxon>
        <taxon>Syntrophomonadaceae</taxon>
        <taxon>Syntrophomonas</taxon>
    </lineage>
</organism>
<accession>A0A0E4C9B5</accession>
<dbReference type="PANTHER" id="PTHR21164">
    <property type="entry name" value="CHORISMATE MUTASE"/>
    <property type="match status" value="1"/>
</dbReference>
<feature type="binding site" evidence="2">
    <location>
        <position position="7"/>
    </location>
    <ligand>
        <name>prephenate</name>
        <dbReference type="ChEBI" id="CHEBI:29934"/>
    </ligand>
</feature>
<dbReference type="OrthoDB" id="9802232at2"/>